<keyword evidence="2" id="KW-0521">NADP</keyword>
<dbReference type="Gene3D" id="3.10.560.10">
    <property type="entry name" value="Outer membrane lipoprotein wza domain like"/>
    <property type="match status" value="1"/>
</dbReference>
<dbReference type="SUPFAM" id="SSF47781">
    <property type="entry name" value="RuvA domain 2-like"/>
    <property type="match status" value="1"/>
</dbReference>
<organism evidence="6 7">
    <name type="scientific">Brevibacillus choshinensis</name>
    <dbReference type="NCBI Taxonomy" id="54911"/>
    <lineage>
        <taxon>Bacteria</taxon>
        <taxon>Bacillati</taxon>
        <taxon>Bacillota</taxon>
        <taxon>Bacilli</taxon>
        <taxon>Bacillales</taxon>
        <taxon>Paenibacillaceae</taxon>
        <taxon>Brevibacillus</taxon>
    </lineage>
</organism>
<dbReference type="NCBIfam" id="TIGR00426">
    <property type="entry name" value="competence protein ComEA helix-hairpin-helix repeat region"/>
    <property type="match status" value="1"/>
</dbReference>
<evidence type="ECO:0000256" key="3">
    <source>
        <dbReference type="SAM" id="MobiDB-lite"/>
    </source>
</evidence>
<comment type="function">
    <text evidence="2">Catalyzes the reduction of 1-pyrroline-5-carboxylate (PCA) to L-proline.</text>
</comment>
<keyword evidence="4" id="KW-0812">Transmembrane</keyword>
<comment type="similarity">
    <text evidence="1 2">Belongs to the pyrroline-5-carboxylate reductase family.</text>
</comment>
<dbReference type="PROSITE" id="PS00521">
    <property type="entry name" value="P5CR"/>
    <property type="match status" value="1"/>
</dbReference>
<dbReference type="InterPro" id="IPR008927">
    <property type="entry name" value="6-PGluconate_DH-like_C_sf"/>
</dbReference>
<comment type="catalytic activity">
    <reaction evidence="2">
        <text>L-proline + NADP(+) = (S)-1-pyrroline-5-carboxylate + NADPH + 2 H(+)</text>
        <dbReference type="Rhea" id="RHEA:14109"/>
        <dbReference type="ChEBI" id="CHEBI:15378"/>
        <dbReference type="ChEBI" id="CHEBI:17388"/>
        <dbReference type="ChEBI" id="CHEBI:57783"/>
        <dbReference type="ChEBI" id="CHEBI:58349"/>
        <dbReference type="ChEBI" id="CHEBI:60039"/>
        <dbReference type="EC" id="1.5.1.2"/>
    </reaction>
</comment>
<dbReference type="InterPro" id="IPR019554">
    <property type="entry name" value="Soluble_ligand-bd"/>
</dbReference>
<dbReference type="PANTHER" id="PTHR11645">
    <property type="entry name" value="PYRROLINE-5-CARBOXYLATE REDUCTASE"/>
    <property type="match status" value="1"/>
</dbReference>
<keyword evidence="2" id="KW-0963">Cytoplasm</keyword>
<reference evidence="6 7" key="1">
    <citation type="submission" date="2021-01" db="EMBL/GenBank/DDBJ databases">
        <title>Identification of strong promoters based on the transcriptome of Brevibacillus choshinensis.</title>
        <authorList>
            <person name="Yao D."/>
            <person name="Zhang K."/>
            <person name="Wu J."/>
        </authorList>
    </citation>
    <scope>NUCLEOTIDE SEQUENCE [LARGE SCALE GENOMIC DNA]</scope>
    <source>
        <strain evidence="6 7">HPD31-SP3</strain>
    </source>
</reference>
<sequence>MFADWWERYRRILLGIGAIVFIGSSLWLYQARSSEQSGMESQLPLIAPAYASAESTPNSEDSLGVQKELTPPKTSDARVNMKETPPPLFVDVKGRVKQPGLYQLNAGMRVADAIAKAGGASADADLEQINLAAPLTDGTAIVIPAKGSLPSPGAGMSLPSPYKPAAASQTAAGTGETININTATAEQFMSLPGIGEAKAKAILRYREEHGSFRSPDELKEIQGIGDKMTIGSRIAYGFSSFAHSAVMMHERVTYNGERIMDGGMDMDRIGFIGTGSMGSILIEALLSAKALSPGQIIMRNRTPAKAEQLAARHPGLVIAPSNAELAMQARVLLLCVKPLEYKVMLEQILPELTPEHLLITITSPIKLAQLEEIVPCAVARVVPSITNAARSGISLCEFGSRIKDEQKQTILSLFSQISQPTLITDSFLRVTSDITSCGPAFLSYILQQMIQDAVSETGISHEAATYLTTQMFIGMADLLKEEIFTLPSLQERVCVPGGITGEGLIALKNGIPGVFADVFHRTHAKFAEDQELAERKLAHQLE</sequence>
<comment type="catalytic activity">
    <reaction evidence="2">
        <text>L-proline + NAD(+) = (S)-1-pyrroline-5-carboxylate + NADH + 2 H(+)</text>
        <dbReference type="Rhea" id="RHEA:14105"/>
        <dbReference type="ChEBI" id="CHEBI:15378"/>
        <dbReference type="ChEBI" id="CHEBI:17388"/>
        <dbReference type="ChEBI" id="CHEBI:57540"/>
        <dbReference type="ChEBI" id="CHEBI:57945"/>
        <dbReference type="ChEBI" id="CHEBI:60039"/>
        <dbReference type="EC" id="1.5.1.2"/>
    </reaction>
</comment>
<keyword evidence="7" id="KW-1185">Reference proteome</keyword>
<evidence type="ECO:0000256" key="1">
    <source>
        <dbReference type="ARBA" id="ARBA00005525"/>
    </source>
</evidence>
<dbReference type="Pfam" id="PF14748">
    <property type="entry name" value="P5CR_dimer"/>
    <property type="match status" value="1"/>
</dbReference>
<evidence type="ECO:0000313" key="7">
    <source>
        <dbReference type="Proteomes" id="UP000596248"/>
    </source>
</evidence>
<feature type="region of interest" description="Disordered" evidence="3">
    <location>
        <begin position="54"/>
        <end position="84"/>
    </location>
</feature>
<dbReference type="InterPro" id="IPR000304">
    <property type="entry name" value="Pyrroline-COOH_reductase"/>
</dbReference>
<dbReference type="InterPro" id="IPR029036">
    <property type="entry name" value="P5CR_dimer"/>
</dbReference>
<feature type="domain" description="Helix-hairpin-helix DNA-binding motif class 1" evidence="5">
    <location>
        <begin position="186"/>
        <end position="205"/>
    </location>
</feature>
<dbReference type="Proteomes" id="UP000596248">
    <property type="component" value="Chromosome"/>
</dbReference>
<dbReference type="InterPro" id="IPR003583">
    <property type="entry name" value="Hlx-hairpin-Hlx_DNA-bd_motif"/>
</dbReference>
<keyword evidence="2" id="KW-0028">Amino-acid biosynthesis</keyword>
<dbReference type="Pfam" id="PF10531">
    <property type="entry name" value="SLBB"/>
    <property type="match status" value="1"/>
</dbReference>
<gene>
    <name evidence="2" type="primary">proC</name>
    <name evidence="6" type="ORF">JNE38_10575</name>
</gene>
<feature type="domain" description="Helix-hairpin-helix DNA-binding motif class 1" evidence="5">
    <location>
        <begin position="216"/>
        <end position="235"/>
    </location>
</feature>
<dbReference type="SUPFAM" id="SSF51735">
    <property type="entry name" value="NAD(P)-binding Rossmann-fold domains"/>
    <property type="match status" value="1"/>
</dbReference>
<dbReference type="InterPro" id="IPR036291">
    <property type="entry name" value="NAD(P)-bd_dom_sf"/>
</dbReference>
<dbReference type="Pfam" id="PF12836">
    <property type="entry name" value="HHH_3"/>
    <property type="match status" value="1"/>
</dbReference>
<dbReference type="InterPro" id="IPR004509">
    <property type="entry name" value="Competence_ComEA_HhH"/>
</dbReference>
<dbReference type="Gene3D" id="1.10.150.280">
    <property type="entry name" value="AF1531-like domain"/>
    <property type="match status" value="1"/>
</dbReference>
<dbReference type="SMART" id="SM00278">
    <property type="entry name" value="HhH1"/>
    <property type="match status" value="2"/>
</dbReference>
<keyword evidence="2" id="KW-0560">Oxidoreductase</keyword>
<dbReference type="Pfam" id="PF03807">
    <property type="entry name" value="F420_oxidored"/>
    <property type="match status" value="1"/>
</dbReference>
<comment type="pathway">
    <text evidence="2">Amino-acid biosynthesis; L-proline biosynthesis; L-proline from L-glutamate 5-semialdehyde: step 1/1.</text>
</comment>
<keyword evidence="2" id="KW-0641">Proline biosynthesis</keyword>
<dbReference type="EMBL" id="CP069127">
    <property type="protein sequence ID" value="QRG69525.1"/>
    <property type="molecule type" value="Genomic_DNA"/>
</dbReference>
<dbReference type="InterPro" id="IPR028939">
    <property type="entry name" value="P5C_Rdtase_cat_N"/>
</dbReference>
<feature type="transmembrane region" description="Helical" evidence="4">
    <location>
        <begin position="12"/>
        <end position="29"/>
    </location>
</feature>
<dbReference type="Gene3D" id="3.40.50.720">
    <property type="entry name" value="NAD(P)-binding Rossmann-like Domain"/>
    <property type="match status" value="1"/>
</dbReference>
<evidence type="ECO:0000256" key="2">
    <source>
        <dbReference type="HAMAP-Rule" id="MF_01925"/>
    </source>
</evidence>
<dbReference type="EC" id="1.5.1.2" evidence="2"/>
<accession>A0ABX7FUT0</accession>
<dbReference type="Gene3D" id="1.10.3730.10">
    <property type="entry name" value="ProC C-terminal domain-like"/>
    <property type="match status" value="1"/>
</dbReference>
<evidence type="ECO:0000313" key="6">
    <source>
        <dbReference type="EMBL" id="QRG69525.1"/>
    </source>
</evidence>
<dbReference type="InterPro" id="IPR053790">
    <property type="entry name" value="P5CR-like_CS"/>
</dbReference>
<keyword evidence="4" id="KW-1133">Transmembrane helix</keyword>
<dbReference type="PANTHER" id="PTHR11645:SF51">
    <property type="entry name" value="COME OPERON PROTEIN 4"/>
    <property type="match status" value="1"/>
</dbReference>
<evidence type="ECO:0000259" key="5">
    <source>
        <dbReference type="SMART" id="SM00278"/>
    </source>
</evidence>
<dbReference type="NCBIfam" id="NF005814">
    <property type="entry name" value="PRK07680.1"/>
    <property type="match status" value="1"/>
</dbReference>
<dbReference type="HAMAP" id="MF_01925">
    <property type="entry name" value="P5C_reductase"/>
    <property type="match status" value="1"/>
</dbReference>
<dbReference type="SUPFAM" id="SSF48179">
    <property type="entry name" value="6-phosphogluconate dehydrogenase C-terminal domain-like"/>
    <property type="match status" value="1"/>
</dbReference>
<proteinExistence type="inferred from homology"/>
<protein>
    <recommendedName>
        <fullName evidence="2">Pyrroline-5-carboxylate reductase</fullName>
        <shortName evidence="2">P5C reductase</shortName>
        <shortName evidence="2">P5CR</shortName>
        <ecNumber evidence="2">1.5.1.2</ecNumber>
    </recommendedName>
    <alternativeName>
        <fullName evidence="2">PCA reductase</fullName>
    </alternativeName>
</protein>
<name>A0ABX7FUT0_BRECH</name>
<evidence type="ECO:0000256" key="4">
    <source>
        <dbReference type="SAM" id="Phobius"/>
    </source>
</evidence>
<comment type="subcellular location">
    <subcellularLocation>
        <location evidence="2">Cytoplasm</location>
    </subcellularLocation>
</comment>
<dbReference type="InterPro" id="IPR010994">
    <property type="entry name" value="RuvA_2-like"/>
</dbReference>
<keyword evidence="4" id="KW-0472">Membrane</keyword>